<dbReference type="GO" id="GO:0006355">
    <property type="term" value="P:regulation of DNA-templated transcription"/>
    <property type="evidence" value="ECO:0007669"/>
    <property type="project" value="InterPro"/>
</dbReference>
<dbReference type="SUPFAM" id="SSF52172">
    <property type="entry name" value="CheY-like"/>
    <property type="match status" value="1"/>
</dbReference>
<dbReference type="Proteomes" id="UP000028547">
    <property type="component" value="Unassembled WGS sequence"/>
</dbReference>
<feature type="modified residue" description="4-aspartylphosphate" evidence="2">
    <location>
        <position position="52"/>
    </location>
</feature>
<dbReference type="EMBL" id="JPMI01000220">
    <property type="protein sequence ID" value="KFA90215.1"/>
    <property type="molecule type" value="Genomic_DNA"/>
</dbReference>
<dbReference type="CDD" id="cd00383">
    <property type="entry name" value="trans_reg_C"/>
    <property type="match status" value="1"/>
</dbReference>
<reference evidence="6 7" key="1">
    <citation type="submission" date="2014-07" db="EMBL/GenBank/DDBJ databases">
        <title>Draft Genome Sequence of Gephyronic Acid Producer, Cystobacter violaceus Strain Cb vi76.</title>
        <authorList>
            <person name="Stevens D.C."/>
            <person name="Young J."/>
            <person name="Carmichael R."/>
            <person name="Tan J."/>
            <person name="Taylor R.E."/>
        </authorList>
    </citation>
    <scope>NUCLEOTIDE SEQUENCE [LARGE SCALE GENOMIC DNA]</scope>
    <source>
        <strain evidence="6 7">Cb vi76</strain>
    </source>
</reference>
<dbReference type="AlphaFoldDB" id="A0A084SP30"/>
<dbReference type="GO" id="GO:0000976">
    <property type="term" value="F:transcription cis-regulatory region binding"/>
    <property type="evidence" value="ECO:0007669"/>
    <property type="project" value="TreeGrafter"/>
</dbReference>
<dbReference type="Pfam" id="PF00486">
    <property type="entry name" value="Trans_reg_C"/>
    <property type="match status" value="1"/>
</dbReference>
<dbReference type="Gene3D" id="3.40.50.2300">
    <property type="match status" value="1"/>
</dbReference>
<organism evidence="6 7">
    <name type="scientific">Archangium violaceum Cb vi76</name>
    <dbReference type="NCBI Taxonomy" id="1406225"/>
    <lineage>
        <taxon>Bacteria</taxon>
        <taxon>Pseudomonadati</taxon>
        <taxon>Myxococcota</taxon>
        <taxon>Myxococcia</taxon>
        <taxon>Myxococcales</taxon>
        <taxon>Cystobacterineae</taxon>
        <taxon>Archangiaceae</taxon>
        <taxon>Archangium</taxon>
    </lineage>
</organism>
<evidence type="ECO:0000313" key="6">
    <source>
        <dbReference type="EMBL" id="KFA90215.1"/>
    </source>
</evidence>
<dbReference type="GO" id="GO:0005829">
    <property type="term" value="C:cytosol"/>
    <property type="evidence" value="ECO:0007669"/>
    <property type="project" value="TreeGrafter"/>
</dbReference>
<protein>
    <submittedName>
        <fullName evidence="6">Transcriptional regulator</fullName>
    </submittedName>
</protein>
<dbReference type="Pfam" id="PF00072">
    <property type="entry name" value="Response_reg"/>
    <property type="match status" value="1"/>
</dbReference>
<dbReference type="InterPro" id="IPR011006">
    <property type="entry name" value="CheY-like_superfamily"/>
</dbReference>
<dbReference type="InterPro" id="IPR001867">
    <property type="entry name" value="OmpR/PhoB-type_DNA-bd"/>
</dbReference>
<comment type="caution">
    <text evidence="6">The sequence shown here is derived from an EMBL/GenBank/DDBJ whole genome shotgun (WGS) entry which is preliminary data.</text>
</comment>
<feature type="domain" description="OmpR/PhoB-type" evidence="5">
    <location>
        <begin position="124"/>
        <end position="222"/>
    </location>
</feature>
<evidence type="ECO:0000256" key="3">
    <source>
        <dbReference type="PROSITE-ProRule" id="PRU01091"/>
    </source>
</evidence>
<evidence type="ECO:0000256" key="2">
    <source>
        <dbReference type="PROSITE-ProRule" id="PRU00169"/>
    </source>
</evidence>
<sequence length="223" mass="25328">MKRVLMVEDDPVIARTLQLGLAYRGFEVTPCETAREGLSAFARRRFELVLLDVALPDGTGYDVCRKIRERDAEVPILMLTARLDEQSAVDGLEAGADDYLRKPCGLNELVARMTRLAERRVRSEDVLTLGPLRLSPQQRQVWVEETPVHLARREFDILAMLLRRPGDVVRRQDILDGLGDTGEVFDRTIDSHVSHLRRKLREAGLAEVHIASVYGVGYRLERK</sequence>
<dbReference type="InterPro" id="IPR039420">
    <property type="entry name" value="WalR-like"/>
</dbReference>
<keyword evidence="2" id="KW-0597">Phosphoprotein</keyword>
<evidence type="ECO:0000259" key="5">
    <source>
        <dbReference type="PROSITE" id="PS51755"/>
    </source>
</evidence>
<dbReference type="GO" id="GO:0032993">
    <property type="term" value="C:protein-DNA complex"/>
    <property type="evidence" value="ECO:0007669"/>
    <property type="project" value="TreeGrafter"/>
</dbReference>
<dbReference type="SMART" id="SM00862">
    <property type="entry name" value="Trans_reg_C"/>
    <property type="match status" value="1"/>
</dbReference>
<name>A0A084SP30_9BACT</name>
<evidence type="ECO:0000256" key="1">
    <source>
        <dbReference type="ARBA" id="ARBA00023125"/>
    </source>
</evidence>
<dbReference type="PROSITE" id="PS51755">
    <property type="entry name" value="OMPR_PHOB"/>
    <property type="match status" value="1"/>
</dbReference>
<dbReference type="RefSeq" id="WP_043403153.1">
    <property type="nucleotide sequence ID" value="NZ_JPMI01000220.1"/>
</dbReference>
<dbReference type="InterPro" id="IPR036388">
    <property type="entry name" value="WH-like_DNA-bd_sf"/>
</dbReference>
<feature type="DNA-binding region" description="OmpR/PhoB-type" evidence="3">
    <location>
        <begin position="124"/>
        <end position="222"/>
    </location>
</feature>
<feature type="domain" description="Response regulatory" evidence="4">
    <location>
        <begin position="3"/>
        <end position="117"/>
    </location>
</feature>
<evidence type="ECO:0000313" key="7">
    <source>
        <dbReference type="Proteomes" id="UP000028547"/>
    </source>
</evidence>
<gene>
    <name evidence="6" type="ORF">Q664_30060</name>
</gene>
<dbReference type="SMART" id="SM00448">
    <property type="entry name" value="REC"/>
    <property type="match status" value="1"/>
</dbReference>
<evidence type="ECO:0000259" key="4">
    <source>
        <dbReference type="PROSITE" id="PS50110"/>
    </source>
</evidence>
<keyword evidence="1 3" id="KW-0238">DNA-binding</keyword>
<dbReference type="GO" id="GO:0000156">
    <property type="term" value="F:phosphorelay response regulator activity"/>
    <property type="evidence" value="ECO:0007669"/>
    <property type="project" value="TreeGrafter"/>
</dbReference>
<dbReference type="PANTHER" id="PTHR48111:SF36">
    <property type="entry name" value="TRANSCRIPTIONAL REGULATORY PROTEIN CUTR"/>
    <property type="match status" value="1"/>
</dbReference>
<dbReference type="PROSITE" id="PS50110">
    <property type="entry name" value="RESPONSE_REGULATORY"/>
    <property type="match status" value="1"/>
</dbReference>
<proteinExistence type="predicted"/>
<dbReference type="Gene3D" id="1.10.10.10">
    <property type="entry name" value="Winged helix-like DNA-binding domain superfamily/Winged helix DNA-binding domain"/>
    <property type="match status" value="1"/>
</dbReference>
<dbReference type="PANTHER" id="PTHR48111">
    <property type="entry name" value="REGULATOR OF RPOS"/>
    <property type="match status" value="1"/>
</dbReference>
<dbReference type="InterPro" id="IPR001789">
    <property type="entry name" value="Sig_transdc_resp-reg_receiver"/>
</dbReference>
<dbReference type="CDD" id="cd17574">
    <property type="entry name" value="REC_OmpR"/>
    <property type="match status" value="1"/>
</dbReference>
<accession>A0A084SP30</accession>